<dbReference type="AlphaFoldDB" id="A0AAD8YHJ5"/>
<feature type="compositionally biased region" description="Polar residues" evidence="5">
    <location>
        <begin position="589"/>
        <end position="600"/>
    </location>
</feature>
<dbReference type="EMBL" id="JATAAI010000004">
    <property type="protein sequence ID" value="KAK1746222.1"/>
    <property type="molecule type" value="Genomic_DNA"/>
</dbReference>
<dbReference type="InterPro" id="IPR005178">
    <property type="entry name" value="Ostalpha/TMEM184C"/>
</dbReference>
<accession>A0AAD8YHJ5</accession>
<feature type="region of interest" description="Disordered" evidence="5">
    <location>
        <begin position="290"/>
        <end position="342"/>
    </location>
</feature>
<dbReference type="SMART" id="SM01417">
    <property type="entry name" value="Solute_trans_a"/>
    <property type="match status" value="1"/>
</dbReference>
<evidence type="ECO:0000256" key="5">
    <source>
        <dbReference type="SAM" id="MobiDB-lite"/>
    </source>
</evidence>
<evidence type="ECO:0000256" key="3">
    <source>
        <dbReference type="ARBA" id="ARBA00022989"/>
    </source>
</evidence>
<feature type="region of interest" description="Disordered" evidence="5">
    <location>
        <begin position="635"/>
        <end position="657"/>
    </location>
</feature>
<feature type="compositionally biased region" description="Low complexity" evidence="5">
    <location>
        <begin position="290"/>
        <end position="299"/>
    </location>
</feature>
<feature type="region of interest" description="Disordered" evidence="5">
    <location>
        <begin position="548"/>
        <end position="600"/>
    </location>
</feature>
<evidence type="ECO:0000313" key="7">
    <source>
        <dbReference type="EMBL" id="KAK1746222.1"/>
    </source>
</evidence>
<feature type="transmembrane region" description="Helical" evidence="6">
    <location>
        <begin position="120"/>
        <end position="138"/>
    </location>
</feature>
<evidence type="ECO:0000256" key="1">
    <source>
        <dbReference type="ARBA" id="ARBA00004141"/>
    </source>
</evidence>
<proteinExistence type="predicted"/>
<feature type="compositionally biased region" description="Basic and acidic residues" evidence="5">
    <location>
        <begin position="635"/>
        <end position="644"/>
    </location>
</feature>
<comment type="caution">
    <text evidence="7">The sequence shown here is derived from an EMBL/GenBank/DDBJ whole genome shotgun (WGS) entry which is preliminary data.</text>
</comment>
<comment type="subcellular location">
    <subcellularLocation>
        <location evidence="1">Membrane</location>
        <topology evidence="1">Multi-pass membrane protein</topology>
    </subcellularLocation>
</comment>
<dbReference type="Pfam" id="PF03619">
    <property type="entry name" value="Solute_trans_a"/>
    <property type="match status" value="1"/>
</dbReference>
<name>A0AAD8YHJ5_9STRA</name>
<evidence type="ECO:0000313" key="8">
    <source>
        <dbReference type="Proteomes" id="UP001224775"/>
    </source>
</evidence>
<reference evidence="7" key="1">
    <citation type="submission" date="2023-06" db="EMBL/GenBank/DDBJ databases">
        <title>Survivors Of The Sea: Transcriptome response of Skeletonema marinoi to long-term dormancy.</title>
        <authorList>
            <person name="Pinder M.I.M."/>
            <person name="Kourtchenko O."/>
            <person name="Robertson E.K."/>
            <person name="Larsson T."/>
            <person name="Maumus F."/>
            <person name="Osuna-Cruz C.M."/>
            <person name="Vancaester E."/>
            <person name="Stenow R."/>
            <person name="Vandepoele K."/>
            <person name="Ploug H."/>
            <person name="Bruchert V."/>
            <person name="Godhe A."/>
            <person name="Topel M."/>
        </authorList>
    </citation>
    <scope>NUCLEOTIDE SEQUENCE</scope>
    <source>
        <strain evidence="7">R05AC</strain>
    </source>
</reference>
<keyword evidence="3 6" id="KW-1133">Transmembrane helix</keyword>
<dbReference type="Proteomes" id="UP001224775">
    <property type="component" value="Unassembled WGS sequence"/>
</dbReference>
<dbReference type="PANTHER" id="PTHR23423">
    <property type="entry name" value="ORGANIC SOLUTE TRANSPORTER-RELATED"/>
    <property type="match status" value="1"/>
</dbReference>
<feature type="compositionally biased region" description="Polar residues" evidence="5">
    <location>
        <begin position="300"/>
        <end position="316"/>
    </location>
</feature>
<organism evidence="7 8">
    <name type="scientific">Skeletonema marinoi</name>
    <dbReference type="NCBI Taxonomy" id="267567"/>
    <lineage>
        <taxon>Eukaryota</taxon>
        <taxon>Sar</taxon>
        <taxon>Stramenopiles</taxon>
        <taxon>Ochrophyta</taxon>
        <taxon>Bacillariophyta</taxon>
        <taxon>Coscinodiscophyceae</taxon>
        <taxon>Thalassiosirophycidae</taxon>
        <taxon>Thalassiosirales</taxon>
        <taxon>Skeletonemataceae</taxon>
        <taxon>Skeletonema</taxon>
        <taxon>Skeletonema marinoi-dohrnii complex</taxon>
    </lineage>
</organism>
<sequence>MSNWWSSEFASRHLPTFLLFLLVLGSTIATILVFSSSIHSLRTSYQTDMSTVNNELRTIQSQQSSYQQQIATLTKLVTQSLNATDEYISNITSTLNKTETTISQDMATVHDIQDSQNTAMAVQFAGMFTILVILVSGYHLSQHIRHMHSPVVQRKIMAVLWMTPIYSVSSWVSLVSTSAEPYLAVIREFYESYTVYTFLSFLISVLGRGDRWKVVELLAGRADRLPEPDRCRLIVCKKNRRLMGGGYGVPLQPNDLSFVVEEQQQSSSSSLPVSPNTAVAASSAAALSAASSSNNNNNNIERGQSTTTPRGNDYSINHNNNNNNNGAMITAPAPRSSPTAEDINHIPTPARLKAEAILDQCQMYAMQFVLLRPLTAIGWLVSNQLFVPDSFLDWTKPQIYITIVTNGSIFFAFRGLVRFYHATREDLEWVNPWPKFLAIKGVVFMTFWQRMVISLIVNLGYADKFPTQEKATEFIMQAQNFLICLEMLFSAVAHCFIFSPDEWAPGYREREEARQKMMNENGTTAGFGDSVALGDFINDIKVVMASKARRKRRKKRMRQQQGAMMSPSSTKSGEEEEEDEQTGGLELSSHPSTSSFGDEDQLNTTIDSIELGDDDADWSADVRYDEHTERLADAPLGDVRRRLDTGSSAGSDGGDNVYGSWSRIETFIEKHASPLQDSHQEIV</sequence>
<keyword evidence="4 6" id="KW-0472">Membrane</keyword>
<evidence type="ECO:0000256" key="2">
    <source>
        <dbReference type="ARBA" id="ARBA00022692"/>
    </source>
</evidence>
<feature type="compositionally biased region" description="Basic residues" evidence="5">
    <location>
        <begin position="548"/>
        <end position="558"/>
    </location>
</feature>
<evidence type="ECO:0000256" key="6">
    <source>
        <dbReference type="SAM" id="Phobius"/>
    </source>
</evidence>
<evidence type="ECO:0000256" key="4">
    <source>
        <dbReference type="ARBA" id="ARBA00023136"/>
    </source>
</evidence>
<keyword evidence="8" id="KW-1185">Reference proteome</keyword>
<dbReference type="GO" id="GO:0016020">
    <property type="term" value="C:membrane"/>
    <property type="evidence" value="ECO:0007669"/>
    <property type="project" value="UniProtKB-SubCell"/>
</dbReference>
<keyword evidence="2 6" id="KW-0812">Transmembrane</keyword>
<protein>
    <submittedName>
        <fullName evidence="7">OSTA/TMEM184 family transmembrane protein</fullName>
    </submittedName>
</protein>
<gene>
    <name evidence="7" type="ORF">QTG54_002829</name>
</gene>